<evidence type="ECO:0000256" key="2">
    <source>
        <dbReference type="SAM" id="SignalP"/>
    </source>
</evidence>
<keyword evidence="1" id="KW-0812">Transmembrane</keyword>
<feature type="transmembrane region" description="Helical" evidence="1">
    <location>
        <begin position="262"/>
        <end position="285"/>
    </location>
</feature>
<dbReference type="AlphaFoldDB" id="A0A2U2HH83"/>
<sequence length="301" mass="32678">MLKKLLLVLSLCAFLPGVAHADAPAEAKMTEEQFLAKLNFQQGKINLGGGVASLDLPATFRYLGAADTERLLVEGWGNMPGNTTLGMIVPAGVSPLSEAGWGVIVTFDKDGHVKDDDADSIKYDELLKTMQEETAAASEERKKAGYDSMALVGWAEKPSYDKASHKLFWAKELKTGNNPQNSLNYNIRVLGREGVLVLNAVAGMHQIDTIKKEMKHVTAFTEFSPGNRYADFNEKTDRVAEYGIAALVAGGLAAKMGLFAKLLAFLLLFKKFVIIGVIAIGAALLKWFGNRKAKVKVSLEK</sequence>
<dbReference type="Pfam" id="PF09935">
    <property type="entry name" value="DUF2167"/>
    <property type="match status" value="1"/>
</dbReference>
<evidence type="ECO:0000256" key="1">
    <source>
        <dbReference type="SAM" id="Phobius"/>
    </source>
</evidence>
<keyword evidence="1" id="KW-0472">Membrane</keyword>
<dbReference type="InterPro" id="IPR018682">
    <property type="entry name" value="DUF2167_membr"/>
</dbReference>
<keyword evidence="4" id="KW-1185">Reference proteome</keyword>
<comment type="caution">
    <text evidence="3">The sequence shown here is derived from an EMBL/GenBank/DDBJ whole genome shotgun (WGS) entry which is preliminary data.</text>
</comment>
<dbReference type="RefSeq" id="WP_106758865.1">
    <property type="nucleotide sequence ID" value="NZ_PXWF02000259.1"/>
</dbReference>
<name>A0A2U2HH83_9BURK</name>
<organism evidence="3 4">
    <name type="scientific">Massilia glaciei</name>
    <dbReference type="NCBI Taxonomy" id="1524097"/>
    <lineage>
        <taxon>Bacteria</taxon>
        <taxon>Pseudomonadati</taxon>
        <taxon>Pseudomonadota</taxon>
        <taxon>Betaproteobacteria</taxon>
        <taxon>Burkholderiales</taxon>
        <taxon>Oxalobacteraceae</taxon>
        <taxon>Telluria group</taxon>
        <taxon>Massilia</taxon>
    </lineage>
</organism>
<evidence type="ECO:0000313" key="4">
    <source>
        <dbReference type="Proteomes" id="UP000241421"/>
    </source>
</evidence>
<dbReference type="OrthoDB" id="196355at2"/>
<proteinExistence type="predicted"/>
<dbReference type="EMBL" id="PXWF02000259">
    <property type="protein sequence ID" value="PWF45022.1"/>
    <property type="molecule type" value="Genomic_DNA"/>
</dbReference>
<protein>
    <submittedName>
        <fullName evidence="3">DUF2167 domain-containing protein</fullName>
    </submittedName>
</protein>
<feature type="chain" id="PRO_5015520510" evidence="2">
    <location>
        <begin position="22"/>
        <end position="301"/>
    </location>
</feature>
<evidence type="ECO:0000313" key="3">
    <source>
        <dbReference type="EMBL" id="PWF45022.1"/>
    </source>
</evidence>
<gene>
    <name evidence="3" type="ORF">C7C56_018635</name>
</gene>
<keyword evidence="1" id="KW-1133">Transmembrane helix</keyword>
<accession>A0A2U2HH83</accession>
<keyword evidence="2" id="KW-0732">Signal</keyword>
<reference evidence="3 4" key="1">
    <citation type="submission" date="2018-04" db="EMBL/GenBank/DDBJ databases">
        <title>Massilia violaceinigra sp. nov., a novel purple-pigmented bacterium isolated from Tianshan glacier, Xinjiang, China.</title>
        <authorList>
            <person name="Wang H."/>
        </authorList>
    </citation>
    <scope>NUCLEOTIDE SEQUENCE [LARGE SCALE GENOMIC DNA]</scope>
    <source>
        <strain evidence="3 4">B448-2</strain>
    </source>
</reference>
<feature type="signal peptide" evidence="2">
    <location>
        <begin position="1"/>
        <end position="21"/>
    </location>
</feature>
<dbReference type="Proteomes" id="UP000241421">
    <property type="component" value="Unassembled WGS sequence"/>
</dbReference>